<protein>
    <recommendedName>
        <fullName evidence="1">RNase H type-1 domain-containing protein</fullName>
    </recommendedName>
</protein>
<evidence type="ECO:0000313" key="3">
    <source>
        <dbReference type="Proteomes" id="UP000626092"/>
    </source>
</evidence>
<evidence type="ECO:0000313" key="2">
    <source>
        <dbReference type="EMBL" id="KAF7151635.1"/>
    </source>
</evidence>
<dbReference type="AlphaFoldDB" id="A0A834LX21"/>
<dbReference type="SUPFAM" id="SSF53098">
    <property type="entry name" value="Ribonuclease H-like"/>
    <property type="match status" value="1"/>
</dbReference>
<sequence>MDLAETEARVAATEAHLDWGQQPSDARRSRFTLGTKRPAHEWNLFSGDAWRMTVDGASNIHGAGAGVVLVSPEGTVHEHVVSIGYRATNNEAEYEALISGLQVALRLGADSVHVFCDSRLIVGHLNDDYQARDERMNAYVSHVLALLRQFGRVEVEWIAREHNAHADALAGLASVYRASGSRTIVFDEINTPSFEPSDPQAGTGVKAAIEDMGPTKALGIDVINGEKGDLFSPSRGIRQGCPLSPYLFIFCAEGFHYLIQKAIGEGTLYGIKMGRYCPSISHLFFADDSILFWEATASGCHTIEEILRKYEGALGQMVNREKSSLFFSPNTPNDVNEGISQLLNIRSESQGGKYLGLPSIIGKSKTELF</sequence>
<keyword evidence="3" id="KW-1185">Reference proteome</keyword>
<dbReference type="PROSITE" id="PS50879">
    <property type="entry name" value="RNASE_H_1"/>
    <property type="match status" value="1"/>
</dbReference>
<organism evidence="2 3">
    <name type="scientific">Rhododendron simsii</name>
    <name type="common">Sims's rhododendron</name>
    <dbReference type="NCBI Taxonomy" id="118357"/>
    <lineage>
        <taxon>Eukaryota</taxon>
        <taxon>Viridiplantae</taxon>
        <taxon>Streptophyta</taxon>
        <taxon>Embryophyta</taxon>
        <taxon>Tracheophyta</taxon>
        <taxon>Spermatophyta</taxon>
        <taxon>Magnoliopsida</taxon>
        <taxon>eudicotyledons</taxon>
        <taxon>Gunneridae</taxon>
        <taxon>Pentapetalae</taxon>
        <taxon>asterids</taxon>
        <taxon>Ericales</taxon>
        <taxon>Ericaceae</taxon>
        <taxon>Ericoideae</taxon>
        <taxon>Rhodoreae</taxon>
        <taxon>Rhododendron</taxon>
    </lineage>
</organism>
<dbReference type="Gene3D" id="3.30.420.10">
    <property type="entry name" value="Ribonuclease H-like superfamily/Ribonuclease H"/>
    <property type="match status" value="1"/>
</dbReference>
<proteinExistence type="predicted"/>
<dbReference type="GO" id="GO:0004523">
    <property type="term" value="F:RNA-DNA hybrid ribonuclease activity"/>
    <property type="evidence" value="ECO:0007669"/>
    <property type="project" value="InterPro"/>
</dbReference>
<dbReference type="PANTHER" id="PTHR48475">
    <property type="entry name" value="RIBONUCLEASE H"/>
    <property type="match status" value="1"/>
</dbReference>
<dbReference type="OrthoDB" id="1748983at2759"/>
<dbReference type="InterPro" id="IPR000477">
    <property type="entry name" value="RT_dom"/>
</dbReference>
<dbReference type="EMBL" id="WJXA01000002">
    <property type="protein sequence ID" value="KAF7151635.1"/>
    <property type="molecule type" value="Genomic_DNA"/>
</dbReference>
<feature type="domain" description="RNase H type-1" evidence="1">
    <location>
        <begin position="46"/>
        <end position="175"/>
    </location>
</feature>
<dbReference type="InterPro" id="IPR043502">
    <property type="entry name" value="DNA/RNA_pol_sf"/>
</dbReference>
<evidence type="ECO:0000259" key="1">
    <source>
        <dbReference type="PROSITE" id="PS50879"/>
    </source>
</evidence>
<dbReference type="InterPro" id="IPR036397">
    <property type="entry name" value="RNaseH_sf"/>
</dbReference>
<accession>A0A834LX21</accession>
<name>A0A834LX21_RHOSS</name>
<dbReference type="Proteomes" id="UP000626092">
    <property type="component" value="Unassembled WGS sequence"/>
</dbReference>
<dbReference type="Pfam" id="PF00078">
    <property type="entry name" value="RVT_1"/>
    <property type="match status" value="1"/>
</dbReference>
<dbReference type="Pfam" id="PF13456">
    <property type="entry name" value="RVT_3"/>
    <property type="match status" value="1"/>
</dbReference>
<comment type="caution">
    <text evidence="2">The sequence shown here is derived from an EMBL/GenBank/DDBJ whole genome shotgun (WGS) entry which is preliminary data.</text>
</comment>
<dbReference type="PANTHER" id="PTHR48475:SF1">
    <property type="entry name" value="RNASE H TYPE-1 DOMAIN-CONTAINING PROTEIN"/>
    <property type="match status" value="1"/>
</dbReference>
<dbReference type="GO" id="GO:0003676">
    <property type="term" value="F:nucleic acid binding"/>
    <property type="evidence" value="ECO:0007669"/>
    <property type="project" value="InterPro"/>
</dbReference>
<dbReference type="InterPro" id="IPR002156">
    <property type="entry name" value="RNaseH_domain"/>
</dbReference>
<dbReference type="InterPro" id="IPR012337">
    <property type="entry name" value="RNaseH-like_sf"/>
</dbReference>
<dbReference type="CDD" id="cd09279">
    <property type="entry name" value="RNase_HI_like"/>
    <property type="match status" value="1"/>
</dbReference>
<reference evidence="2" key="1">
    <citation type="submission" date="2019-11" db="EMBL/GenBank/DDBJ databases">
        <authorList>
            <person name="Liu Y."/>
            <person name="Hou J."/>
            <person name="Li T.-Q."/>
            <person name="Guan C.-H."/>
            <person name="Wu X."/>
            <person name="Wu H.-Z."/>
            <person name="Ling F."/>
            <person name="Zhang R."/>
            <person name="Shi X.-G."/>
            <person name="Ren J.-P."/>
            <person name="Chen E.-F."/>
            <person name="Sun J.-M."/>
        </authorList>
    </citation>
    <scope>NUCLEOTIDE SEQUENCE</scope>
    <source>
        <strain evidence="2">Adult_tree_wgs_1</strain>
        <tissue evidence="2">Leaves</tissue>
    </source>
</reference>
<dbReference type="SUPFAM" id="SSF56672">
    <property type="entry name" value="DNA/RNA polymerases"/>
    <property type="match status" value="1"/>
</dbReference>
<gene>
    <name evidence="2" type="ORF">RHSIM_Rhsim02G0130500</name>
</gene>